<feature type="transmembrane region" description="Helical" evidence="6">
    <location>
        <begin position="38"/>
        <end position="56"/>
    </location>
</feature>
<evidence type="ECO:0000256" key="3">
    <source>
        <dbReference type="ARBA" id="ARBA00022692"/>
    </source>
</evidence>
<dbReference type="PANTHER" id="PTHR30619">
    <property type="entry name" value="DNA INTERNALIZATION/COMPETENCE PROTEIN COMEC/REC2"/>
    <property type="match status" value="1"/>
</dbReference>
<feature type="transmembrane region" description="Helical" evidence="6">
    <location>
        <begin position="248"/>
        <end position="267"/>
    </location>
</feature>
<dbReference type="NCBIfam" id="TIGR00360">
    <property type="entry name" value="ComEC_N-term"/>
    <property type="match status" value="1"/>
</dbReference>
<feature type="transmembrane region" description="Helical" evidence="6">
    <location>
        <begin position="438"/>
        <end position="458"/>
    </location>
</feature>
<evidence type="ECO:0000313" key="9">
    <source>
        <dbReference type="EMBL" id="OGL98831.1"/>
    </source>
</evidence>
<dbReference type="InterPro" id="IPR004477">
    <property type="entry name" value="ComEC_N"/>
</dbReference>
<keyword evidence="2" id="KW-1003">Cell membrane</keyword>
<dbReference type="GO" id="GO:0005886">
    <property type="term" value="C:plasma membrane"/>
    <property type="evidence" value="ECO:0007669"/>
    <property type="project" value="UniProtKB-SubCell"/>
</dbReference>
<feature type="transmembrane region" description="Helical" evidence="6">
    <location>
        <begin position="379"/>
        <end position="398"/>
    </location>
</feature>
<evidence type="ECO:0000256" key="5">
    <source>
        <dbReference type="ARBA" id="ARBA00023136"/>
    </source>
</evidence>
<evidence type="ECO:0000256" key="1">
    <source>
        <dbReference type="ARBA" id="ARBA00004651"/>
    </source>
</evidence>
<dbReference type="Pfam" id="PF03772">
    <property type="entry name" value="Competence"/>
    <property type="match status" value="1"/>
</dbReference>
<feature type="transmembrane region" description="Helical" evidence="6">
    <location>
        <begin position="410"/>
        <end position="431"/>
    </location>
</feature>
<dbReference type="InterPro" id="IPR052159">
    <property type="entry name" value="Competence_DNA_uptake"/>
</dbReference>
<feature type="transmembrane region" description="Helical" evidence="6">
    <location>
        <begin position="343"/>
        <end position="359"/>
    </location>
</feature>
<reference evidence="9 10" key="1">
    <citation type="journal article" date="2016" name="Nat. Commun.">
        <title>Thousands of microbial genomes shed light on interconnected biogeochemical processes in an aquifer system.</title>
        <authorList>
            <person name="Anantharaman K."/>
            <person name="Brown C.T."/>
            <person name="Hug L.A."/>
            <person name="Sharon I."/>
            <person name="Castelle C.J."/>
            <person name="Probst A.J."/>
            <person name="Thomas B.C."/>
            <person name="Singh A."/>
            <person name="Wilkins M.J."/>
            <person name="Karaoz U."/>
            <person name="Brodie E.L."/>
            <person name="Williams K.H."/>
            <person name="Hubbard S.S."/>
            <person name="Banfield J.F."/>
        </authorList>
    </citation>
    <scope>NUCLEOTIDE SEQUENCE [LARGE SCALE GENOMIC DNA]</scope>
</reference>
<feature type="transmembrane region" description="Helical" evidence="6">
    <location>
        <begin position="63"/>
        <end position="79"/>
    </location>
</feature>
<comment type="subcellular location">
    <subcellularLocation>
        <location evidence="1">Cell membrane</location>
        <topology evidence="1">Multi-pass membrane protein</topology>
    </subcellularLocation>
</comment>
<keyword evidence="3 6" id="KW-0812">Transmembrane</keyword>
<name>A0A1F7W7R1_9BACT</name>
<dbReference type="PANTHER" id="PTHR30619:SF7">
    <property type="entry name" value="BETA-LACTAMASE DOMAIN PROTEIN"/>
    <property type="match status" value="1"/>
</dbReference>
<evidence type="ECO:0000256" key="4">
    <source>
        <dbReference type="ARBA" id="ARBA00022989"/>
    </source>
</evidence>
<dbReference type="Pfam" id="PF13567">
    <property type="entry name" value="DUF4131"/>
    <property type="match status" value="1"/>
</dbReference>
<protein>
    <recommendedName>
        <fullName evidence="11">ComEC/Rec2-related protein domain-containing protein</fullName>
    </recommendedName>
</protein>
<sequence>MYQQWKQMIASPSKSFAAALVCFSLGVAMGPLVPIPGIGTIPLVFLGVGLVVWALVRDRQARFIGLLLACVAFGVWRYGQAILPPSIPTVADAVGHPVRVEGTVVSEVERSMSGARATIDDVRVADERVDGKVLMWFPTIPAATYGDTLTFNCTLAIPEPIDGFRYDAYLRSQGVLALCFRPQYVDVRPGRGRVIATLLAVKRVIVDRFARIVPEPHASFLSGLLFGGSSALSSGLKDDFAATGTSHVLAASGFNVSLFTLAFLTWITHTALGRRRGAYLTAALLVAYVLVAGATAAVVRAGTMGAVVLLGFVVRRKPSVTNMMLLALAGMLAWNPLLFLNDVGFQLSFVATAAMLAFASRIERRCGFVPAAFELRASFAASLAAIIATFPILLWHFGTVSLTSPIVNLIVLPLVPLLMAISGVALAAGFVHPALGTIVAIPAWAISSLILHVVTWFGSA</sequence>
<keyword evidence="5 6" id="KW-0472">Membrane</keyword>
<evidence type="ECO:0000313" key="10">
    <source>
        <dbReference type="Proteomes" id="UP000176501"/>
    </source>
</evidence>
<accession>A0A1F7W7R1</accession>
<dbReference type="InterPro" id="IPR025405">
    <property type="entry name" value="DUF4131"/>
</dbReference>
<dbReference type="EMBL" id="MGFE01000015">
    <property type="protein sequence ID" value="OGL98831.1"/>
    <property type="molecule type" value="Genomic_DNA"/>
</dbReference>
<evidence type="ECO:0000256" key="2">
    <source>
        <dbReference type="ARBA" id="ARBA00022475"/>
    </source>
</evidence>
<evidence type="ECO:0000259" key="8">
    <source>
        <dbReference type="Pfam" id="PF13567"/>
    </source>
</evidence>
<dbReference type="Proteomes" id="UP000176501">
    <property type="component" value="Unassembled WGS sequence"/>
</dbReference>
<dbReference type="AlphaFoldDB" id="A0A1F7W7R1"/>
<keyword evidence="4 6" id="KW-1133">Transmembrane helix</keyword>
<evidence type="ECO:0000259" key="7">
    <source>
        <dbReference type="Pfam" id="PF03772"/>
    </source>
</evidence>
<feature type="domain" description="ComEC/Rec2-related protein" evidence="7">
    <location>
        <begin position="224"/>
        <end position="457"/>
    </location>
</feature>
<feature type="transmembrane region" description="Helical" evidence="6">
    <location>
        <begin position="279"/>
        <end position="299"/>
    </location>
</feature>
<organism evidence="9 10">
    <name type="scientific">Candidatus Uhrbacteria bacterium RIFOXYB2_FULL_57_15</name>
    <dbReference type="NCBI Taxonomy" id="1802422"/>
    <lineage>
        <taxon>Bacteria</taxon>
        <taxon>Candidatus Uhriibacteriota</taxon>
    </lineage>
</organism>
<evidence type="ECO:0000256" key="6">
    <source>
        <dbReference type="SAM" id="Phobius"/>
    </source>
</evidence>
<feature type="domain" description="DUF4131" evidence="8">
    <location>
        <begin position="41"/>
        <end position="178"/>
    </location>
</feature>
<evidence type="ECO:0008006" key="11">
    <source>
        <dbReference type="Google" id="ProtNLM"/>
    </source>
</evidence>
<gene>
    <name evidence="9" type="ORF">A2304_05045</name>
</gene>
<proteinExistence type="predicted"/>
<comment type="caution">
    <text evidence="9">The sequence shown here is derived from an EMBL/GenBank/DDBJ whole genome shotgun (WGS) entry which is preliminary data.</text>
</comment>